<evidence type="ECO:0000256" key="5">
    <source>
        <dbReference type="ARBA" id="ARBA00022946"/>
    </source>
</evidence>
<evidence type="ECO:0000256" key="10">
    <source>
        <dbReference type="SAM" id="Phobius"/>
    </source>
</evidence>
<dbReference type="Gene3D" id="1.10.442.10">
    <property type="entry name" value="Cytochrome c oxidase subunit IV"/>
    <property type="match status" value="1"/>
</dbReference>
<proteinExistence type="inferred from homology"/>
<evidence type="ECO:0000256" key="3">
    <source>
        <dbReference type="ARBA" id="ARBA00022692"/>
    </source>
</evidence>
<keyword evidence="6 10" id="KW-1133">Transmembrane helix</keyword>
<evidence type="ECO:0000313" key="11">
    <source>
        <dbReference type="EMBL" id="RMX56598.1"/>
    </source>
</evidence>
<name>A0A3M6UTE7_POCDA</name>
<keyword evidence="7" id="KW-0560">Oxidoreductase</keyword>
<comment type="similarity">
    <text evidence="2">Belongs to the cytochrome c oxidase IV family.</text>
</comment>
<evidence type="ECO:0000256" key="4">
    <source>
        <dbReference type="ARBA" id="ARBA00022792"/>
    </source>
</evidence>
<dbReference type="AlphaFoldDB" id="A0A3M6UTE7"/>
<dbReference type="GO" id="GO:0005743">
    <property type="term" value="C:mitochondrial inner membrane"/>
    <property type="evidence" value="ECO:0007669"/>
    <property type="project" value="UniProtKB-SubCell"/>
</dbReference>
<evidence type="ECO:0000256" key="8">
    <source>
        <dbReference type="ARBA" id="ARBA00023128"/>
    </source>
</evidence>
<keyword evidence="9 10" id="KW-0472">Membrane</keyword>
<dbReference type="OrthoDB" id="186013at2759"/>
<dbReference type="GO" id="GO:0045277">
    <property type="term" value="C:respiratory chain complex IV"/>
    <property type="evidence" value="ECO:0007669"/>
    <property type="project" value="InterPro"/>
</dbReference>
<keyword evidence="12" id="KW-1185">Reference proteome</keyword>
<evidence type="ECO:0000256" key="2">
    <source>
        <dbReference type="ARBA" id="ARBA00008135"/>
    </source>
</evidence>
<dbReference type="STRING" id="46731.A0A3M6UTE7"/>
<keyword evidence="5" id="KW-0809">Transit peptide</keyword>
<keyword evidence="8" id="KW-0496">Mitochondrion</keyword>
<reference evidence="11 12" key="1">
    <citation type="journal article" date="2018" name="Sci. Rep.">
        <title>Comparative analysis of the Pocillopora damicornis genome highlights role of immune system in coral evolution.</title>
        <authorList>
            <person name="Cunning R."/>
            <person name="Bay R.A."/>
            <person name="Gillette P."/>
            <person name="Baker A.C."/>
            <person name="Traylor-Knowles N."/>
        </authorList>
    </citation>
    <scope>NUCLEOTIDE SEQUENCE [LARGE SCALE GENOMIC DNA]</scope>
    <source>
        <strain evidence="11">RSMAS</strain>
        <tissue evidence="11">Whole animal</tissue>
    </source>
</reference>
<dbReference type="InterPro" id="IPR036639">
    <property type="entry name" value="Cyt_c_oxidase_su4_sf"/>
</dbReference>
<evidence type="ECO:0000313" key="12">
    <source>
        <dbReference type="Proteomes" id="UP000275408"/>
    </source>
</evidence>
<evidence type="ECO:0000256" key="6">
    <source>
        <dbReference type="ARBA" id="ARBA00022989"/>
    </source>
</evidence>
<evidence type="ECO:0000256" key="1">
    <source>
        <dbReference type="ARBA" id="ARBA00004434"/>
    </source>
</evidence>
<dbReference type="Proteomes" id="UP000275408">
    <property type="component" value="Unassembled WGS sequence"/>
</dbReference>
<evidence type="ECO:0008006" key="13">
    <source>
        <dbReference type="Google" id="ProtNLM"/>
    </source>
</evidence>
<dbReference type="PANTHER" id="PTHR10707">
    <property type="entry name" value="CYTOCHROME C OXIDASE SUBUNIT IV"/>
    <property type="match status" value="1"/>
</dbReference>
<feature type="non-terminal residue" evidence="11">
    <location>
        <position position="1"/>
    </location>
</feature>
<keyword evidence="3 10" id="KW-0812">Transmembrane</keyword>
<dbReference type="GO" id="GO:0006123">
    <property type="term" value="P:mitochondrial electron transport, cytochrome c to oxygen"/>
    <property type="evidence" value="ECO:0007669"/>
    <property type="project" value="InterPro"/>
</dbReference>
<dbReference type="InterPro" id="IPR004203">
    <property type="entry name" value="Cyt_c_oxidase_su4_fam"/>
</dbReference>
<evidence type="ECO:0000256" key="9">
    <source>
        <dbReference type="ARBA" id="ARBA00023136"/>
    </source>
</evidence>
<organism evidence="11 12">
    <name type="scientific">Pocillopora damicornis</name>
    <name type="common">Cauliflower coral</name>
    <name type="synonym">Millepora damicornis</name>
    <dbReference type="NCBI Taxonomy" id="46731"/>
    <lineage>
        <taxon>Eukaryota</taxon>
        <taxon>Metazoa</taxon>
        <taxon>Cnidaria</taxon>
        <taxon>Anthozoa</taxon>
        <taxon>Hexacorallia</taxon>
        <taxon>Scleractinia</taxon>
        <taxon>Astrocoeniina</taxon>
        <taxon>Pocilloporidae</taxon>
        <taxon>Pocillopora</taxon>
    </lineage>
</organism>
<protein>
    <recommendedName>
        <fullName evidence="13">Cytochrome c oxidase subunit 4</fullName>
    </recommendedName>
</protein>
<feature type="transmembrane region" description="Helical" evidence="10">
    <location>
        <begin position="103"/>
        <end position="121"/>
    </location>
</feature>
<comment type="subcellular location">
    <subcellularLocation>
        <location evidence="1">Mitochondrion inner membrane</location>
        <topology evidence="1">Single-pass membrane protein</topology>
    </subcellularLocation>
</comment>
<accession>A0A3M6UTE7</accession>
<dbReference type="SUPFAM" id="SSF81406">
    <property type="entry name" value="Mitochondrial cytochrome c oxidase subunit IV"/>
    <property type="match status" value="1"/>
</dbReference>
<dbReference type="EMBL" id="RCHS01000826">
    <property type="protein sequence ID" value="RMX56598.1"/>
    <property type="molecule type" value="Genomic_DNA"/>
</dbReference>
<comment type="caution">
    <text evidence="11">The sequence shown here is derived from an EMBL/GenBank/DDBJ whole genome shotgun (WGS) entry which is preliminary data.</text>
</comment>
<dbReference type="Pfam" id="PF02936">
    <property type="entry name" value="COX4"/>
    <property type="match status" value="1"/>
</dbReference>
<evidence type="ECO:0000256" key="7">
    <source>
        <dbReference type="ARBA" id="ARBA00023002"/>
    </source>
</evidence>
<keyword evidence="4" id="KW-0999">Mitochondrion inner membrane</keyword>
<sequence length="161" mass="18259">HSAILPDFDSRIFLIMASLLRMGALPRMYARVACRSIQTSAARKYYPVPKIRPEYGSELAALQAKEQGPWTELTIQEKIDLYKAQFPKTIAEEKTEEPYVKKMIGLLSILMAVSVGLFAFLKKYVGPERPRTLTEEWRADAKKIARQRRANPITGVSSNQS</sequence>
<gene>
    <name evidence="11" type="ORF">pdam_00002402</name>
</gene>
<dbReference type="GO" id="GO:0016491">
    <property type="term" value="F:oxidoreductase activity"/>
    <property type="evidence" value="ECO:0007669"/>
    <property type="project" value="UniProtKB-KW"/>
</dbReference>
<dbReference type="PANTHER" id="PTHR10707:SF10">
    <property type="entry name" value="CYTOCHROME C OXIDASE SUBUNIT 4"/>
    <property type="match status" value="1"/>
</dbReference>